<comment type="caution">
    <text evidence="6">The sequence shown here is derived from an EMBL/GenBank/DDBJ whole genome shotgun (WGS) entry which is preliminary data.</text>
</comment>
<evidence type="ECO:0000256" key="2">
    <source>
        <dbReference type="ARBA" id="ARBA00022771"/>
    </source>
</evidence>
<organism evidence="6 7">
    <name type="scientific">Armillaria borealis</name>
    <dbReference type="NCBI Taxonomy" id="47425"/>
    <lineage>
        <taxon>Eukaryota</taxon>
        <taxon>Fungi</taxon>
        <taxon>Dikarya</taxon>
        <taxon>Basidiomycota</taxon>
        <taxon>Agaricomycotina</taxon>
        <taxon>Agaricomycetes</taxon>
        <taxon>Agaricomycetidae</taxon>
        <taxon>Agaricales</taxon>
        <taxon>Marasmiineae</taxon>
        <taxon>Physalacriaceae</taxon>
        <taxon>Armillaria</taxon>
    </lineage>
</organism>
<dbReference type="GO" id="GO:0005634">
    <property type="term" value="C:nucleus"/>
    <property type="evidence" value="ECO:0007669"/>
    <property type="project" value="TreeGrafter"/>
</dbReference>
<dbReference type="Proteomes" id="UP001175226">
    <property type="component" value="Unassembled WGS sequence"/>
</dbReference>
<keyword evidence="7" id="KW-1185">Reference proteome</keyword>
<sequence>MTSMQSLPQTPPPLIRLGCANQSVSKSSFCPKDATNTCSGCRLVRYCSKECQVMHWTSHKHDCKNQLNSKSWSPVWLRERRIPKFIHIDSDKDTSRPGQSLFGMDMSLWGSMEAIDIINAENNEVSGDLRNVVRTINQLPEDYTGTTEIVLNDFNPIVVCRNLMILSILGTIGDVEEAAEHALHLWYSAFQPWSYETHILPHLRESDTLANLNGSPVQLTSSTTMLAFEEWRLTGLVKPFGATSAHMTIANQWLFTPDRRLILDDSANLLKGWNLDEMFTAGMAHGTTEDDLMGCLFFYVKDQLVEFSKRLRRFKIKIYSFDQDPTDLPETLESRASLPQNFDRVEVSNLVDIGIVILAVWGPLLNKANPHAAIIGLFMNWTMSREAGNALSSETATSLAMQRMAACPYATLPSPDPFPGTTMDWPFECHLMDEEEVAIAREGGLRHRRRCFAKLGAAPKELPYIDSPERWYRVASLSGRTFCERYAEWARAAAVTTWW</sequence>
<feature type="domain" description="MYND-type" evidence="5">
    <location>
        <begin position="27"/>
        <end position="63"/>
    </location>
</feature>
<dbReference type="Pfam" id="PF14737">
    <property type="entry name" value="DUF4470"/>
    <property type="match status" value="1"/>
</dbReference>
<keyword evidence="2 4" id="KW-0863">Zinc-finger</keyword>
<evidence type="ECO:0000256" key="4">
    <source>
        <dbReference type="PROSITE-ProRule" id="PRU00134"/>
    </source>
</evidence>
<dbReference type="EMBL" id="JAUEPT010000015">
    <property type="protein sequence ID" value="KAK0445948.1"/>
    <property type="molecule type" value="Genomic_DNA"/>
</dbReference>
<evidence type="ECO:0000313" key="6">
    <source>
        <dbReference type="EMBL" id="KAK0445948.1"/>
    </source>
</evidence>
<evidence type="ECO:0000256" key="3">
    <source>
        <dbReference type="ARBA" id="ARBA00022833"/>
    </source>
</evidence>
<accession>A0AA39JSX0</accession>
<evidence type="ECO:0000259" key="5">
    <source>
        <dbReference type="PROSITE" id="PS50865"/>
    </source>
</evidence>
<dbReference type="GO" id="GO:0008270">
    <property type="term" value="F:zinc ion binding"/>
    <property type="evidence" value="ECO:0007669"/>
    <property type="project" value="UniProtKB-KW"/>
</dbReference>
<dbReference type="InterPro" id="IPR024119">
    <property type="entry name" value="TF_DEAF-1"/>
</dbReference>
<dbReference type="InterPro" id="IPR002893">
    <property type="entry name" value="Znf_MYND"/>
</dbReference>
<dbReference type="SUPFAM" id="SSF144232">
    <property type="entry name" value="HIT/MYND zinc finger-like"/>
    <property type="match status" value="1"/>
</dbReference>
<keyword evidence="3" id="KW-0862">Zinc</keyword>
<gene>
    <name evidence="6" type="ORF">EV421DRAFT_1734578</name>
</gene>
<protein>
    <recommendedName>
        <fullName evidence="5">MYND-type domain-containing protein</fullName>
    </recommendedName>
</protein>
<dbReference type="PANTHER" id="PTHR10237:SF15">
    <property type="entry name" value="LD37257P"/>
    <property type="match status" value="1"/>
</dbReference>
<dbReference type="Gene3D" id="6.10.140.2220">
    <property type="match status" value="1"/>
</dbReference>
<proteinExistence type="predicted"/>
<dbReference type="PROSITE" id="PS50865">
    <property type="entry name" value="ZF_MYND_2"/>
    <property type="match status" value="1"/>
</dbReference>
<evidence type="ECO:0000313" key="7">
    <source>
        <dbReference type="Proteomes" id="UP001175226"/>
    </source>
</evidence>
<dbReference type="InterPro" id="IPR027974">
    <property type="entry name" value="DUF4470"/>
</dbReference>
<reference evidence="6" key="1">
    <citation type="submission" date="2023-06" db="EMBL/GenBank/DDBJ databases">
        <authorList>
            <consortium name="Lawrence Berkeley National Laboratory"/>
            <person name="Ahrendt S."/>
            <person name="Sahu N."/>
            <person name="Indic B."/>
            <person name="Wong-Bajracharya J."/>
            <person name="Merenyi Z."/>
            <person name="Ke H.-M."/>
            <person name="Monk M."/>
            <person name="Kocsube S."/>
            <person name="Drula E."/>
            <person name="Lipzen A."/>
            <person name="Balint B."/>
            <person name="Henrissat B."/>
            <person name="Andreopoulos B."/>
            <person name="Martin F.M."/>
            <person name="Harder C.B."/>
            <person name="Rigling D."/>
            <person name="Ford K.L."/>
            <person name="Foster G.D."/>
            <person name="Pangilinan J."/>
            <person name="Papanicolaou A."/>
            <person name="Barry K."/>
            <person name="LaButti K."/>
            <person name="Viragh M."/>
            <person name="Koriabine M."/>
            <person name="Yan M."/>
            <person name="Riley R."/>
            <person name="Champramary S."/>
            <person name="Plett K.L."/>
            <person name="Tsai I.J."/>
            <person name="Slot J."/>
            <person name="Sipos G."/>
            <person name="Plett J."/>
            <person name="Nagy L.G."/>
            <person name="Grigoriev I.V."/>
        </authorList>
    </citation>
    <scope>NUCLEOTIDE SEQUENCE</scope>
    <source>
        <strain evidence="6">FPL87.14</strain>
    </source>
</reference>
<evidence type="ECO:0000256" key="1">
    <source>
        <dbReference type="ARBA" id="ARBA00022723"/>
    </source>
</evidence>
<dbReference type="AlphaFoldDB" id="A0AA39JSX0"/>
<dbReference type="Pfam" id="PF01753">
    <property type="entry name" value="zf-MYND"/>
    <property type="match status" value="1"/>
</dbReference>
<dbReference type="PANTHER" id="PTHR10237">
    <property type="entry name" value="DEFORMED EPIDERMAL AUTOREGULATORY FACTOR 1 HOMOLOG SUPPRESSIN"/>
    <property type="match status" value="1"/>
</dbReference>
<name>A0AA39JSX0_9AGAR</name>
<dbReference type="GO" id="GO:0000981">
    <property type="term" value="F:DNA-binding transcription factor activity, RNA polymerase II-specific"/>
    <property type="evidence" value="ECO:0007669"/>
    <property type="project" value="TreeGrafter"/>
</dbReference>
<keyword evidence="1" id="KW-0479">Metal-binding</keyword>